<dbReference type="Pfam" id="PF02995">
    <property type="entry name" value="DUF229"/>
    <property type="match status" value="1"/>
</dbReference>
<dbReference type="PANTHER" id="PTHR10974">
    <property type="entry name" value="FI08016P-RELATED"/>
    <property type="match status" value="1"/>
</dbReference>
<dbReference type="GO" id="GO:0005615">
    <property type="term" value="C:extracellular space"/>
    <property type="evidence" value="ECO:0007669"/>
    <property type="project" value="TreeGrafter"/>
</dbReference>
<proteinExistence type="predicted"/>
<dbReference type="InterPro" id="IPR004245">
    <property type="entry name" value="DUF229"/>
</dbReference>
<organism evidence="2 3">
    <name type="scientific">Teladorsagia circumcincta</name>
    <name type="common">Brown stomach worm</name>
    <name type="synonym">Ostertagia circumcincta</name>
    <dbReference type="NCBI Taxonomy" id="45464"/>
    <lineage>
        <taxon>Eukaryota</taxon>
        <taxon>Metazoa</taxon>
        <taxon>Ecdysozoa</taxon>
        <taxon>Nematoda</taxon>
        <taxon>Chromadorea</taxon>
        <taxon>Rhabditida</taxon>
        <taxon>Rhabditina</taxon>
        <taxon>Rhabditomorpha</taxon>
        <taxon>Strongyloidea</taxon>
        <taxon>Trichostrongylidae</taxon>
        <taxon>Teladorsagia</taxon>
    </lineage>
</organism>
<reference evidence="2 3" key="1">
    <citation type="submission" date="2015-09" db="EMBL/GenBank/DDBJ databases">
        <title>Draft genome of the parasitic nematode Teladorsagia circumcincta isolate WARC Sus (inbred).</title>
        <authorList>
            <person name="Mitreva M."/>
        </authorList>
    </citation>
    <scope>NUCLEOTIDE SEQUENCE [LARGE SCALE GENOMIC DNA]</scope>
    <source>
        <strain evidence="2 3">S</strain>
    </source>
</reference>
<dbReference type="InterPro" id="IPR017850">
    <property type="entry name" value="Alkaline_phosphatase_core_sf"/>
</dbReference>
<evidence type="ECO:0000256" key="1">
    <source>
        <dbReference type="SAM" id="Phobius"/>
    </source>
</evidence>
<dbReference type="SUPFAM" id="SSF53649">
    <property type="entry name" value="Alkaline phosphatase-like"/>
    <property type="match status" value="1"/>
</dbReference>
<dbReference type="AlphaFoldDB" id="A0A2G9V076"/>
<feature type="transmembrane region" description="Helical" evidence="1">
    <location>
        <begin position="32"/>
        <end position="49"/>
    </location>
</feature>
<name>A0A2G9V076_TELCI</name>
<keyword evidence="3" id="KW-1185">Reference proteome</keyword>
<keyword evidence="1" id="KW-1133">Transmembrane helix</keyword>
<keyword evidence="1" id="KW-0812">Transmembrane</keyword>
<evidence type="ECO:0000313" key="2">
    <source>
        <dbReference type="EMBL" id="PIO75888.1"/>
    </source>
</evidence>
<sequence length="550" mass="63480">MKKANELVFDETRKTCMEIQLCQEKKGMRKRLYTNLFIALSFVAVIYYINNADSRSSYPIHEFSEDSASSVFETCPLILYNHLDAELLPFYHPDYNPKKNCKIYKPITQLVDGHVLMSNNASKYKCKARCILPNKDRKYIAFTWVNVPSPTRLECDIVESECVKGNVVESYLHTQINEQQSLPKTINYLKEFVGGVQMEFLNKVGDNSRPNGFPLAFGKSTEGGSRDLVGLPPLIPDWNDTEKCGEYLDQFSYHLKEYKDMGYKTMIAQDYDVGMVYYPECLGFNRSEADHIWRPFDLRQKESPNFKKSLWQSCSEPHLEMMDYMEKFMNAYPGTPKIAQIWPTTLAHETLKDLYHADEHFLSFLLRNRAIIDRSFFFFMGDHGPRRDGIGNIRLGQYENLNPFLLVTIPAVYRNTSLHQQLRQKTLELMTNFDIHATLMDILKTELGEFFAQQLNLQLLEGGVMEKCQEQFYNRSSSIKQLMDRADLLYDMVVYLSPSNGLFSAFIRQNGTGLTLGSGFSRLDRYGRQGDCLIGNTLRPLCHCNGTTIP</sequence>
<dbReference type="Proteomes" id="UP000230423">
    <property type="component" value="Unassembled WGS sequence"/>
</dbReference>
<evidence type="ECO:0000313" key="3">
    <source>
        <dbReference type="Proteomes" id="UP000230423"/>
    </source>
</evidence>
<protein>
    <submittedName>
        <fullName evidence="2">Uncharacterized protein</fullName>
    </submittedName>
</protein>
<accession>A0A2G9V076</accession>
<gene>
    <name evidence="2" type="ORF">TELCIR_02048</name>
</gene>
<dbReference type="OrthoDB" id="5862419at2759"/>
<dbReference type="EMBL" id="KZ345097">
    <property type="protein sequence ID" value="PIO75888.1"/>
    <property type="molecule type" value="Genomic_DNA"/>
</dbReference>
<keyword evidence="1" id="KW-0472">Membrane</keyword>
<dbReference type="PANTHER" id="PTHR10974:SF75">
    <property type="entry name" value="SULFATASE DOMAIN-CONTAINING PROTEIN"/>
    <property type="match status" value="1"/>
</dbReference>
<dbReference type="CDD" id="cd16021">
    <property type="entry name" value="ALP_like"/>
    <property type="match status" value="1"/>
</dbReference>